<protein>
    <submittedName>
        <fullName evidence="2">Metal-dependent phosphohydrolase</fullName>
    </submittedName>
</protein>
<dbReference type="Gene3D" id="1.10.3210.10">
    <property type="entry name" value="Hypothetical protein af1432"/>
    <property type="match status" value="1"/>
</dbReference>
<dbReference type="EMBL" id="JAEPDI010000012">
    <property type="protein sequence ID" value="MCG7940003.1"/>
    <property type="molecule type" value="Genomic_DNA"/>
</dbReference>
<evidence type="ECO:0000313" key="2">
    <source>
        <dbReference type="EMBL" id="MCG7940003.1"/>
    </source>
</evidence>
<accession>A0A9E4K6J7</accession>
<dbReference type="Proteomes" id="UP000886687">
    <property type="component" value="Unassembled WGS sequence"/>
</dbReference>
<dbReference type="PROSITE" id="PS51832">
    <property type="entry name" value="HD_GYP"/>
    <property type="match status" value="1"/>
</dbReference>
<dbReference type="PANTHER" id="PTHR45228:SF5">
    <property type="entry name" value="CYCLIC DI-GMP PHOSPHODIESTERASE VC_1348-RELATED"/>
    <property type="match status" value="1"/>
</dbReference>
<name>A0A9E4K6J7_9GAMM</name>
<feature type="domain" description="HD-GYP" evidence="1">
    <location>
        <begin position="1"/>
        <end position="61"/>
    </location>
</feature>
<organism evidence="2 3">
    <name type="scientific">Candidatus Thiodiazotropha lotti</name>
    <dbReference type="NCBI Taxonomy" id="2792787"/>
    <lineage>
        <taxon>Bacteria</taxon>
        <taxon>Pseudomonadati</taxon>
        <taxon>Pseudomonadota</taxon>
        <taxon>Gammaproteobacteria</taxon>
        <taxon>Chromatiales</taxon>
        <taxon>Sedimenticolaceae</taxon>
        <taxon>Candidatus Thiodiazotropha</taxon>
    </lineage>
</organism>
<reference evidence="2" key="1">
    <citation type="journal article" date="2021" name="Proc. Natl. Acad. Sci. U.S.A.">
        <title>Global biogeography of chemosynthetic symbionts reveals both localized and globally distributed symbiont groups. .</title>
        <authorList>
            <person name="Osvatic J.T."/>
            <person name="Wilkins L.G.E."/>
            <person name="Leibrecht L."/>
            <person name="Leray M."/>
            <person name="Zauner S."/>
            <person name="Polzin J."/>
            <person name="Camacho Y."/>
            <person name="Gros O."/>
            <person name="van Gils J.A."/>
            <person name="Eisen J.A."/>
            <person name="Petersen J.M."/>
            <person name="Yuen B."/>
        </authorList>
    </citation>
    <scope>NUCLEOTIDE SEQUENCE</scope>
    <source>
        <strain evidence="2">MAGL173</strain>
    </source>
</reference>
<dbReference type="SUPFAM" id="SSF109604">
    <property type="entry name" value="HD-domain/PDEase-like"/>
    <property type="match status" value="1"/>
</dbReference>
<gene>
    <name evidence="2" type="ORF">JAZ04_14265</name>
</gene>
<comment type="caution">
    <text evidence="2">The sequence shown here is derived from an EMBL/GenBank/DDBJ whole genome shotgun (WGS) entry which is preliminary data.</text>
</comment>
<evidence type="ECO:0000259" key="1">
    <source>
        <dbReference type="PROSITE" id="PS51832"/>
    </source>
</evidence>
<dbReference type="AlphaFoldDB" id="A0A9E4K6J7"/>
<dbReference type="InterPro" id="IPR052020">
    <property type="entry name" value="Cyclic_di-GMP/3'3'-cGAMP_PDE"/>
</dbReference>
<sequence>MAIADVYDALISKRIYKEAFSHQRVVEIVSTSAGNHLDPDMVEAFLQIEDKMLKVAAKYSDGEIESAPGSYPAMLFLPAVHS</sequence>
<proteinExistence type="predicted"/>
<dbReference type="InterPro" id="IPR037522">
    <property type="entry name" value="HD_GYP_dom"/>
</dbReference>
<dbReference type="PANTHER" id="PTHR45228">
    <property type="entry name" value="CYCLIC DI-GMP PHOSPHODIESTERASE TM_0186-RELATED"/>
    <property type="match status" value="1"/>
</dbReference>
<evidence type="ECO:0000313" key="3">
    <source>
        <dbReference type="Proteomes" id="UP000886687"/>
    </source>
</evidence>